<evidence type="ECO:0008006" key="4">
    <source>
        <dbReference type="Google" id="ProtNLM"/>
    </source>
</evidence>
<dbReference type="EMBL" id="JARKHS020026221">
    <property type="protein sequence ID" value="KAK8766579.1"/>
    <property type="molecule type" value="Genomic_DNA"/>
</dbReference>
<feature type="signal peptide" evidence="1">
    <location>
        <begin position="1"/>
        <end position="25"/>
    </location>
</feature>
<evidence type="ECO:0000313" key="2">
    <source>
        <dbReference type="EMBL" id="KAK8766579.1"/>
    </source>
</evidence>
<protein>
    <recommendedName>
        <fullName evidence="4">Secreted protein</fullName>
    </recommendedName>
</protein>
<comment type="caution">
    <text evidence="2">The sequence shown here is derived from an EMBL/GenBank/DDBJ whole genome shotgun (WGS) entry which is preliminary data.</text>
</comment>
<reference evidence="2 3" key="1">
    <citation type="journal article" date="2023" name="Arcadia Sci">
        <title>De novo assembly of a long-read Amblyomma americanum tick genome.</title>
        <authorList>
            <person name="Chou S."/>
            <person name="Poskanzer K.E."/>
            <person name="Rollins M."/>
            <person name="Thuy-Boun P.S."/>
        </authorList>
    </citation>
    <scope>NUCLEOTIDE SEQUENCE [LARGE SCALE GENOMIC DNA]</scope>
    <source>
        <strain evidence="2">F_SG_1</strain>
        <tissue evidence="2">Salivary glands</tissue>
    </source>
</reference>
<gene>
    <name evidence="2" type="ORF">V5799_006637</name>
</gene>
<accession>A0AAQ4DVT9</accession>
<evidence type="ECO:0000313" key="3">
    <source>
        <dbReference type="Proteomes" id="UP001321473"/>
    </source>
</evidence>
<dbReference type="AlphaFoldDB" id="A0AAQ4DVT9"/>
<organism evidence="2 3">
    <name type="scientific">Amblyomma americanum</name>
    <name type="common">Lone star tick</name>
    <dbReference type="NCBI Taxonomy" id="6943"/>
    <lineage>
        <taxon>Eukaryota</taxon>
        <taxon>Metazoa</taxon>
        <taxon>Ecdysozoa</taxon>
        <taxon>Arthropoda</taxon>
        <taxon>Chelicerata</taxon>
        <taxon>Arachnida</taxon>
        <taxon>Acari</taxon>
        <taxon>Parasitiformes</taxon>
        <taxon>Ixodida</taxon>
        <taxon>Ixodoidea</taxon>
        <taxon>Ixodidae</taxon>
        <taxon>Amblyomminae</taxon>
        <taxon>Amblyomma</taxon>
    </lineage>
</organism>
<dbReference type="Proteomes" id="UP001321473">
    <property type="component" value="Unassembled WGS sequence"/>
</dbReference>
<proteinExistence type="predicted"/>
<keyword evidence="1" id="KW-0732">Signal</keyword>
<keyword evidence="3" id="KW-1185">Reference proteome</keyword>
<name>A0AAQ4DVT9_AMBAM</name>
<feature type="chain" id="PRO_5042970954" description="Secreted protein" evidence="1">
    <location>
        <begin position="26"/>
        <end position="112"/>
    </location>
</feature>
<evidence type="ECO:0000256" key="1">
    <source>
        <dbReference type="SAM" id="SignalP"/>
    </source>
</evidence>
<sequence length="112" mass="12063">MTSTKLLSFALVAVTIIVMMGRCSAYGDDVILQCPRPGRCYIRHDGYQEGCPKGCGCISDGTTTAFALGGAYVSIGRTMDDKQSSATRINSFFLQVTAISFTSESLFTLIVR</sequence>